<feature type="region of interest" description="Disordered" evidence="1">
    <location>
        <begin position="128"/>
        <end position="165"/>
    </location>
</feature>
<accession>A0ABV5MLP7</accession>
<dbReference type="EMBL" id="JBHMCA010000069">
    <property type="protein sequence ID" value="MFB9449756.1"/>
    <property type="molecule type" value="Genomic_DNA"/>
</dbReference>
<dbReference type="RefSeq" id="WP_223100579.1">
    <property type="nucleotide sequence ID" value="NZ_CP061913.1"/>
</dbReference>
<name>A0ABV5MLP7_9ACTN</name>
<feature type="compositionally biased region" description="Low complexity" evidence="1">
    <location>
        <begin position="128"/>
        <end position="151"/>
    </location>
</feature>
<sequence length="165" mass="17728">MTNLPAEFVGKVSRLAPATRQHLDGLGPVELLARLLYVEHLEKTAATLTDASTFRGYSELASRVLAAPPRAEVARRVSELRKTALAMPATTMRTSANGAAAALERDNPTVPEEYFERARVRIAAENARPRPAVAPARTRTGARPAGKATGAQPTDMIFKQGRAGR</sequence>
<gene>
    <name evidence="2" type="ORF">ACFFTR_42335</name>
</gene>
<dbReference type="Proteomes" id="UP001589608">
    <property type="component" value="Unassembled WGS sequence"/>
</dbReference>
<evidence type="ECO:0000313" key="2">
    <source>
        <dbReference type="EMBL" id="MFB9449756.1"/>
    </source>
</evidence>
<reference evidence="2 3" key="1">
    <citation type="submission" date="2024-09" db="EMBL/GenBank/DDBJ databases">
        <authorList>
            <person name="Sun Q."/>
            <person name="Mori K."/>
        </authorList>
    </citation>
    <scope>NUCLEOTIDE SEQUENCE [LARGE SCALE GENOMIC DNA]</scope>
    <source>
        <strain evidence="2 3">JCM 3307</strain>
    </source>
</reference>
<protein>
    <submittedName>
        <fullName evidence="2">Uncharacterized protein</fullName>
    </submittedName>
</protein>
<proteinExistence type="predicted"/>
<organism evidence="2 3">
    <name type="scientific">Dactylosporangium vinaceum</name>
    <dbReference type="NCBI Taxonomy" id="53362"/>
    <lineage>
        <taxon>Bacteria</taxon>
        <taxon>Bacillati</taxon>
        <taxon>Actinomycetota</taxon>
        <taxon>Actinomycetes</taxon>
        <taxon>Micromonosporales</taxon>
        <taxon>Micromonosporaceae</taxon>
        <taxon>Dactylosporangium</taxon>
    </lineage>
</organism>
<comment type="caution">
    <text evidence="2">The sequence shown here is derived from an EMBL/GenBank/DDBJ whole genome shotgun (WGS) entry which is preliminary data.</text>
</comment>
<keyword evidence="3" id="KW-1185">Reference proteome</keyword>
<evidence type="ECO:0000256" key="1">
    <source>
        <dbReference type="SAM" id="MobiDB-lite"/>
    </source>
</evidence>
<evidence type="ECO:0000313" key="3">
    <source>
        <dbReference type="Proteomes" id="UP001589608"/>
    </source>
</evidence>